<protein>
    <submittedName>
        <fullName evidence="7">RNA polymerase sigma-70 factor, ECF subfamily</fullName>
    </submittedName>
</protein>
<feature type="domain" description="RNA polymerase sigma factor 70 region 4 type 2" evidence="6">
    <location>
        <begin position="102"/>
        <end position="153"/>
    </location>
</feature>
<dbReference type="InterPro" id="IPR013325">
    <property type="entry name" value="RNA_pol_sigma_r2"/>
</dbReference>
<dbReference type="InterPro" id="IPR014284">
    <property type="entry name" value="RNA_pol_sigma-70_dom"/>
</dbReference>
<evidence type="ECO:0000256" key="3">
    <source>
        <dbReference type="ARBA" id="ARBA00023082"/>
    </source>
</evidence>
<evidence type="ECO:0000256" key="4">
    <source>
        <dbReference type="ARBA" id="ARBA00023163"/>
    </source>
</evidence>
<evidence type="ECO:0000313" key="7">
    <source>
        <dbReference type="EMBL" id="SMF67553.1"/>
    </source>
</evidence>
<feature type="domain" description="RNA polymerase sigma-70 region 2" evidence="5">
    <location>
        <begin position="7"/>
        <end position="72"/>
    </location>
</feature>
<dbReference type="Gene3D" id="1.10.1740.10">
    <property type="match status" value="1"/>
</dbReference>
<accession>A0A1X7GC49</accession>
<dbReference type="GO" id="GO:0006352">
    <property type="term" value="P:DNA-templated transcription initiation"/>
    <property type="evidence" value="ECO:0007669"/>
    <property type="project" value="InterPro"/>
</dbReference>
<comment type="similarity">
    <text evidence="1">Belongs to the sigma-70 factor family. ECF subfamily.</text>
</comment>
<reference evidence="8" key="1">
    <citation type="submission" date="2017-04" db="EMBL/GenBank/DDBJ databases">
        <authorList>
            <person name="Varghese N."/>
            <person name="Submissions S."/>
        </authorList>
    </citation>
    <scope>NUCLEOTIDE SEQUENCE [LARGE SCALE GENOMIC DNA]</scope>
    <source>
        <strain evidence="8">Dd16</strain>
    </source>
</reference>
<dbReference type="GO" id="GO:0016987">
    <property type="term" value="F:sigma factor activity"/>
    <property type="evidence" value="ECO:0007669"/>
    <property type="project" value="UniProtKB-KW"/>
</dbReference>
<evidence type="ECO:0000313" key="8">
    <source>
        <dbReference type="Proteomes" id="UP000192934"/>
    </source>
</evidence>
<dbReference type="NCBIfam" id="TIGR02937">
    <property type="entry name" value="sigma70-ECF"/>
    <property type="match status" value="1"/>
</dbReference>
<evidence type="ECO:0000259" key="5">
    <source>
        <dbReference type="Pfam" id="PF04542"/>
    </source>
</evidence>
<evidence type="ECO:0000259" key="6">
    <source>
        <dbReference type="Pfam" id="PF08281"/>
    </source>
</evidence>
<dbReference type="Pfam" id="PF08281">
    <property type="entry name" value="Sigma70_r4_2"/>
    <property type="match status" value="1"/>
</dbReference>
<dbReference type="InterPro" id="IPR036388">
    <property type="entry name" value="WH-like_DNA-bd_sf"/>
</dbReference>
<dbReference type="PANTHER" id="PTHR43133:SF25">
    <property type="entry name" value="RNA POLYMERASE SIGMA FACTOR RFAY-RELATED"/>
    <property type="match status" value="1"/>
</dbReference>
<keyword evidence="2" id="KW-0805">Transcription regulation</keyword>
<dbReference type="Pfam" id="PF04542">
    <property type="entry name" value="Sigma70_r2"/>
    <property type="match status" value="1"/>
</dbReference>
<dbReference type="STRING" id="941907.SAMN06295910_1530"/>
<dbReference type="RefSeq" id="WP_085218240.1">
    <property type="nucleotide sequence ID" value="NZ_LT840185.1"/>
</dbReference>
<dbReference type="InterPro" id="IPR013324">
    <property type="entry name" value="RNA_pol_sigma_r3/r4-like"/>
</dbReference>
<gene>
    <name evidence="7" type="ORF">SAMN06295910_1530</name>
</gene>
<dbReference type="SUPFAM" id="SSF88946">
    <property type="entry name" value="Sigma2 domain of RNA polymerase sigma factors"/>
    <property type="match status" value="1"/>
</dbReference>
<proteinExistence type="inferred from homology"/>
<keyword evidence="4" id="KW-0804">Transcription</keyword>
<dbReference type="OrthoDB" id="9797134at2"/>
<dbReference type="InterPro" id="IPR039425">
    <property type="entry name" value="RNA_pol_sigma-70-like"/>
</dbReference>
<keyword evidence="8" id="KW-1185">Reference proteome</keyword>
<dbReference type="SUPFAM" id="SSF88659">
    <property type="entry name" value="Sigma3 and sigma4 domains of RNA polymerase sigma factors"/>
    <property type="match status" value="1"/>
</dbReference>
<dbReference type="AlphaFoldDB" id="A0A1X7GC49"/>
<organism evidence="7 8">
    <name type="scientific">Allosphingosinicella indica</name>
    <dbReference type="NCBI Taxonomy" id="941907"/>
    <lineage>
        <taxon>Bacteria</taxon>
        <taxon>Pseudomonadati</taxon>
        <taxon>Pseudomonadota</taxon>
        <taxon>Alphaproteobacteria</taxon>
        <taxon>Sphingomonadales</taxon>
        <taxon>Sphingomonadaceae</taxon>
        <taxon>Allosphingosinicella</taxon>
    </lineage>
</organism>
<name>A0A1X7GC49_9SPHN</name>
<dbReference type="Proteomes" id="UP000192934">
    <property type="component" value="Chromosome I"/>
</dbReference>
<dbReference type="CDD" id="cd06171">
    <property type="entry name" value="Sigma70_r4"/>
    <property type="match status" value="1"/>
</dbReference>
<evidence type="ECO:0000256" key="1">
    <source>
        <dbReference type="ARBA" id="ARBA00010641"/>
    </source>
</evidence>
<dbReference type="InterPro" id="IPR013249">
    <property type="entry name" value="RNA_pol_sigma70_r4_t2"/>
</dbReference>
<dbReference type="Gene3D" id="1.10.10.10">
    <property type="entry name" value="Winged helix-like DNA-binding domain superfamily/Winged helix DNA-binding domain"/>
    <property type="match status" value="1"/>
</dbReference>
<dbReference type="EMBL" id="LT840185">
    <property type="protein sequence ID" value="SMF67553.1"/>
    <property type="molecule type" value="Genomic_DNA"/>
</dbReference>
<dbReference type="GO" id="GO:0003677">
    <property type="term" value="F:DNA binding"/>
    <property type="evidence" value="ECO:0007669"/>
    <property type="project" value="InterPro"/>
</dbReference>
<dbReference type="PANTHER" id="PTHR43133">
    <property type="entry name" value="RNA POLYMERASE ECF-TYPE SIGMA FACTO"/>
    <property type="match status" value="1"/>
</dbReference>
<keyword evidence="3" id="KW-0731">Sigma factor</keyword>
<dbReference type="InterPro" id="IPR007627">
    <property type="entry name" value="RNA_pol_sigma70_r2"/>
</dbReference>
<evidence type="ECO:0000256" key="2">
    <source>
        <dbReference type="ARBA" id="ARBA00023015"/>
    </source>
</evidence>
<sequence length="172" mass="18938">MWGKTDVQRALPVLRRYARSLARDRAAADDLVQDALLRAYEKSGTFQTGRSLKVWLLAILRNAFISGIRRREAEAARDEDFAYQTADAIASSDPEQAVYLAQIAARFSRLPEAQRSVLHLVAVEGFSYQEAADALEVPIGTVMSRISRARAALREADVAPHPLRIVGGTDAS</sequence>
<dbReference type="NCBIfam" id="NF009164">
    <property type="entry name" value="PRK12511.1"/>
    <property type="match status" value="1"/>
</dbReference>